<keyword evidence="3" id="KW-0378">Hydrolase</keyword>
<keyword evidence="6" id="KW-1133">Transmembrane helix</keyword>
<keyword evidence="6" id="KW-0812">Transmembrane</keyword>
<evidence type="ECO:0000256" key="6">
    <source>
        <dbReference type="SAM" id="Phobius"/>
    </source>
</evidence>
<evidence type="ECO:0000256" key="2">
    <source>
        <dbReference type="ARBA" id="ARBA00022723"/>
    </source>
</evidence>
<evidence type="ECO:0000313" key="7">
    <source>
        <dbReference type="EMBL" id="CAK8696259.1"/>
    </source>
</evidence>
<evidence type="ECO:0000256" key="1">
    <source>
        <dbReference type="ARBA" id="ARBA00001913"/>
    </source>
</evidence>
<evidence type="ECO:0000256" key="5">
    <source>
        <dbReference type="ARBA" id="ARBA00025738"/>
    </source>
</evidence>
<evidence type="ECO:0000256" key="3">
    <source>
        <dbReference type="ARBA" id="ARBA00022801"/>
    </source>
</evidence>
<keyword evidence="4" id="KW-0106">Calcium</keyword>
<comment type="similarity">
    <text evidence="5">Belongs to the apyrase family.</text>
</comment>
<organism evidence="7 8">
    <name type="scientific">Clavelina lepadiformis</name>
    <name type="common">Light-bulb sea squirt</name>
    <name type="synonym">Ascidia lepadiformis</name>
    <dbReference type="NCBI Taxonomy" id="159417"/>
    <lineage>
        <taxon>Eukaryota</taxon>
        <taxon>Metazoa</taxon>
        <taxon>Chordata</taxon>
        <taxon>Tunicata</taxon>
        <taxon>Ascidiacea</taxon>
        <taxon>Aplousobranchia</taxon>
        <taxon>Clavelinidae</taxon>
        <taxon>Clavelina</taxon>
    </lineage>
</organism>
<dbReference type="Pfam" id="PF06079">
    <property type="entry name" value="Apyrase"/>
    <property type="match status" value="1"/>
</dbReference>
<evidence type="ECO:0000313" key="8">
    <source>
        <dbReference type="Proteomes" id="UP001642483"/>
    </source>
</evidence>
<name>A0ABP0GZQ2_CLALP</name>
<accession>A0ABP0GZQ2</accession>
<evidence type="ECO:0008006" key="9">
    <source>
        <dbReference type="Google" id="ProtNLM"/>
    </source>
</evidence>
<protein>
    <recommendedName>
        <fullName evidence="9">Soluble calcium-activated nucleotidase 1</fullName>
    </recommendedName>
</protein>
<keyword evidence="8" id="KW-1185">Reference proteome</keyword>
<feature type="transmembrane region" description="Helical" evidence="6">
    <location>
        <begin position="45"/>
        <end position="62"/>
    </location>
</feature>
<gene>
    <name evidence="7" type="ORF">CVLEPA_LOCUS29429</name>
</gene>
<keyword evidence="2" id="KW-0479">Metal-binding</keyword>
<dbReference type="InterPro" id="IPR009283">
    <property type="entry name" value="Apyrase"/>
</dbReference>
<dbReference type="PANTHER" id="PTHR13023:SF3">
    <property type="entry name" value="SOLUBLE CALCIUM-ACTIVATED NUCLEOTIDASE 1"/>
    <property type="match status" value="1"/>
</dbReference>
<dbReference type="InterPro" id="IPR036258">
    <property type="entry name" value="Apyrase_sf"/>
</dbReference>
<sequence length="412" mass="46839">MYKSVSFSSFGTKDNVNIEAWRNKIDVPVFSQVGRRKVTLKYKPILAAVLVLLGITFFYHYSATSVEDDVNQHINPRFLGKEILPQRKLMSYNRTYPLTKPVATRTGSSFRIGIITDMDKASKYPEKSNTWKSLLRYGNLSFDNQTLTASVKWEDDDSEGKQLLSSYSYGGRGMELSELVVFNGHVYSVDDRTGIVYEILDGRVAPWVILSDGNGHETKGFKGEWMTIKDEKLYLGGLGKEWTTADGVVLHSNPQWIKTIDKDGAVTHLDWVPKYTAMQRASGYEPPGYIIHESAVWSDVHKSWFFLPRRASHEQYDEDLDELRATNILFQCSEDFSHIKVTRIGKLEHKARGFSSFKFVPGTNDQVIVALKTEELKGSTRSYITAFTLSGQIVLPDQQISSQYKFEGVEFL</sequence>
<dbReference type="SUPFAM" id="SSF101887">
    <property type="entry name" value="Apyrase"/>
    <property type="match status" value="1"/>
</dbReference>
<comment type="caution">
    <text evidence="7">The sequence shown here is derived from an EMBL/GenBank/DDBJ whole genome shotgun (WGS) entry which is preliminary data.</text>
</comment>
<dbReference type="Gene3D" id="2.120.10.100">
    <property type="entry name" value="Apyrase"/>
    <property type="match status" value="1"/>
</dbReference>
<dbReference type="EMBL" id="CAWYQH010000152">
    <property type="protein sequence ID" value="CAK8696259.1"/>
    <property type="molecule type" value="Genomic_DNA"/>
</dbReference>
<dbReference type="Proteomes" id="UP001642483">
    <property type="component" value="Unassembled WGS sequence"/>
</dbReference>
<keyword evidence="6" id="KW-0472">Membrane</keyword>
<proteinExistence type="inferred from homology"/>
<comment type="cofactor">
    <cofactor evidence="1">
        <name>Ca(2+)</name>
        <dbReference type="ChEBI" id="CHEBI:29108"/>
    </cofactor>
</comment>
<evidence type="ECO:0000256" key="4">
    <source>
        <dbReference type="ARBA" id="ARBA00022837"/>
    </source>
</evidence>
<reference evidence="7 8" key="1">
    <citation type="submission" date="2024-02" db="EMBL/GenBank/DDBJ databases">
        <authorList>
            <person name="Daric V."/>
            <person name="Darras S."/>
        </authorList>
    </citation>
    <scope>NUCLEOTIDE SEQUENCE [LARGE SCALE GENOMIC DNA]</scope>
</reference>
<dbReference type="PANTHER" id="PTHR13023">
    <property type="entry name" value="APYRASE"/>
    <property type="match status" value="1"/>
</dbReference>